<dbReference type="GO" id="GO:0005634">
    <property type="term" value="C:nucleus"/>
    <property type="evidence" value="ECO:0007669"/>
    <property type="project" value="TreeGrafter"/>
</dbReference>
<evidence type="ECO:0000256" key="2">
    <source>
        <dbReference type="ARBA" id="ARBA00022679"/>
    </source>
</evidence>
<dbReference type="InterPro" id="IPR017907">
    <property type="entry name" value="Znf_RING_CS"/>
</dbReference>
<feature type="region of interest" description="Disordered" evidence="9">
    <location>
        <begin position="137"/>
        <end position="198"/>
    </location>
</feature>
<dbReference type="InterPro" id="IPR038718">
    <property type="entry name" value="SNF2-like_sf"/>
</dbReference>
<feature type="compositionally biased region" description="Polar residues" evidence="9">
    <location>
        <begin position="276"/>
        <end position="289"/>
    </location>
</feature>
<keyword evidence="5" id="KW-0863">Zinc-finger</keyword>
<dbReference type="InterPro" id="IPR001525">
    <property type="entry name" value="C5_MeTfrase"/>
</dbReference>
<keyword evidence="1" id="KW-0489">Methyltransferase</keyword>
<gene>
    <name evidence="11" type="ORF">LTR62_006632</name>
</gene>
<feature type="compositionally biased region" description="Basic residues" evidence="9">
    <location>
        <begin position="1"/>
        <end position="11"/>
    </location>
</feature>
<dbReference type="GO" id="GO:0008168">
    <property type="term" value="F:methyltransferase activity"/>
    <property type="evidence" value="ECO:0007669"/>
    <property type="project" value="UniProtKB-KW"/>
</dbReference>
<dbReference type="CDD" id="cd16449">
    <property type="entry name" value="RING-HC"/>
    <property type="match status" value="1"/>
</dbReference>
<dbReference type="PROSITE" id="PS00518">
    <property type="entry name" value="ZF_RING_1"/>
    <property type="match status" value="1"/>
</dbReference>
<protein>
    <recommendedName>
        <fullName evidence="10">Helicase C-terminal domain-containing protein</fullName>
    </recommendedName>
</protein>
<evidence type="ECO:0000256" key="7">
    <source>
        <dbReference type="ARBA" id="ARBA00022833"/>
    </source>
</evidence>
<evidence type="ECO:0000313" key="11">
    <source>
        <dbReference type="EMBL" id="KAK5116911.1"/>
    </source>
</evidence>
<proteinExistence type="predicted"/>
<dbReference type="InterPro" id="IPR029063">
    <property type="entry name" value="SAM-dependent_MTases_sf"/>
</dbReference>
<evidence type="ECO:0000256" key="9">
    <source>
        <dbReference type="SAM" id="MobiDB-lite"/>
    </source>
</evidence>
<evidence type="ECO:0000256" key="4">
    <source>
        <dbReference type="ARBA" id="ARBA00022741"/>
    </source>
</evidence>
<feature type="region of interest" description="Disordered" evidence="9">
    <location>
        <begin position="1901"/>
        <end position="1920"/>
    </location>
</feature>
<dbReference type="GO" id="GO:0005524">
    <property type="term" value="F:ATP binding"/>
    <property type="evidence" value="ECO:0007669"/>
    <property type="project" value="UniProtKB-KW"/>
</dbReference>
<dbReference type="GO" id="GO:0006281">
    <property type="term" value="P:DNA repair"/>
    <property type="evidence" value="ECO:0007669"/>
    <property type="project" value="TreeGrafter"/>
</dbReference>
<dbReference type="InterPro" id="IPR014001">
    <property type="entry name" value="Helicase_ATP-bd"/>
</dbReference>
<keyword evidence="8" id="KW-0067">ATP-binding</keyword>
<dbReference type="GO" id="GO:0008094">
    <property type="term" value="F:ATP-dependent activity, acting on DNA"/>
    <property type="evidence" value="ECO:0007669"/>
    <property type="project" value="TreeGrafter"/>
</dbReference>
<dbReference type="GO" id="GO:0032259">
    <property type="term" value="P:methylation"/>
    <property type="evidence" value="ECO:0007669"/>
    <property type="project" value="UniProtKB-KW"/>
</dbReference>
<dbReference type="Pfam" id="PF00271">
    <property type="entry name" value="Helicase_C"/>
    <property type="match status" value="1"/>
</dbReference>
<name>A0AAN7TVL8_9PEZI</name>
<dbReference type="InterPro" id="IPR027417">
    <property type="entry name" value="P-loop_NTPase"/>
</dbReference>
<dbReference type="GO" id="GO:0008270">
    <property type="term" value="F:zinc ion binding"/>
    <property type="evidence" value="ECO:0007669"/>
    <property type="project" value="UniProtKB-KW"/>
</dbReference>
<evidence type="ECO:0000256" key="1">
    <source>
        <dbReference type="ARBA" id="ARBA00022603"/>
    </source>
</evidence>
<dbReference type="PANTHER" id="PTHR45626:SF26">
    <property type="entry name" value="FAMILY HELICASE, PUTATIVE (AFU_ORTHOLOGUE AFUA_2G09120)-RELATED"/>
    <property type="match status" value="1"/>
</dbReference>
<dbReference type="EMBL" id="JAVRRL010000006">
    <property type="protein sequence ID" value="KAK5116911.1"/>
    <property type="molecule type" value="Genomic_DNA"/>
</dbReference>
<dbReference type="InterPro" id="IPR000330">
    <property type="entry name" value="SNF2_N"/>
</dbReference>
<comment type="caution">
    <text evidence="11">The sequence shown here is derived from an EMBL/GenBank/DDBJ whole genome shotgun (WGS) entry which is preliminary data.</text>
</comment>
<dbReference type="InterPro" id="IPR050628">
    <property type="entry name" value="SNF2_RAD54_helicase_TF"/>
</dbReference>
<dbReference type="SUPFAM" id="SSF53335">
    <property type="entry name" value="S-adenosyl-L-methionine-dependent methyltransferases"/>
    <property type="match status" value="1"/>
</dbReference>
<dbReference type="SUPFAM" id="SSF52540">
    <property type="entry name" value="P-loop containing nucleoside triphosphate hydrolases"/>
    <property type="match status" value="2"/>
</dbReference>
<keyword evidence="2" id="KW-0808">Transferase</keyword>
<feature type="compositionally biased region" description="Polar residues" evidence="9">
    <location>
        <begin position="150"/>
        <end position="159"/>
    </location>
</feature>
<reference evidence="11" key="1">
    <citation type="submission" date="2023-08" db="EMBL/GenBank/DDBJ databases">
        <title>Black Yeasts Isolated from many extreme environments.</title>
        <authorList>
            <person name="Coleine C."/>
            <person name="Stajich J.E."/>
            <person name="Selbmann L."/>
        </authorList>
    </citation>
    <scope>NUCLEOTIDE SEQUENCE</scope>
    <source>
        <strain evidence="11">CCFEE 5401</strain>
    </source>
</reference>
<dbReference type="Pfam" id="PF00176">
    <property type="entry name" value="SNF2-rel_dom"/>
    <property type="match status" value="1"/>
</dbReference>
<feature type="region of interest" description="Disordered" evidence="9">
    <location>
        <begin position="213"/>
        <end position="293"/>
    </location>
</feature>
<feature type="region of interest" description="Disordered" evidence="9">
    <location>
        <begin position="1"/>
        <end position="61"/>
    </location>
</feature>
<accession>A0AAN7TVL8</accession>
<dbReference type="Gene3D" id="3.40.50.150">
    <property type="entry name" value="Vaccinia Virus protein VP39"/>
    <property type="match status" value="1"/>
</dbReference>
<dbReference type="Proteomes" id="UP001310890">
    <property type="component" value="Unassembled WGS sequence"/>
</dbReference>
<feature type="domain" description="Helicase C-terminal" evidence="10">
    <location>
        <begin position="2043"/>
        <end position="2204"/>
    </location>
</feature>
<dbReference type="PROSITE" id="PS51194">
    <property type="entry name" value="HELICASE_CTER"/>
    <property type="match status" value="1"/>
</dbReference>
<keyword evidence="7" id="KW-0862">Zinc</keyword>
<dbReference type="SMART" id="SM00487">
    <property type="entry name" value="DEXDc"/>
    <property type="match status" value="1"/>
</dbReference>
<feature type="compositionally biased region" description="Polar residues" evidence="9">
    <location>
        <begin position="17"/>
        <end position="45"/>
    </location>
</feature>
<keyword evidence="6" id="KW-0378">Hydrolase</keyword>
<evidence type="ECO:0000256" key="8">
    <source>
        <dbReference type="ARBA" id="ARBA00022840"/>
    </source>
</evidence>
<evidence type="ECO:0000259" key="10">
    <source>
        <dbReference type="PROSITE" id="PS51194"/>
    </source>
</evidence>
<keyword evidence="4" id="KW-0547">Nucleotide-binding</keyword>
<dbReference type="InterPro" id="IPR049730">
    <property type="entry name" value="SNF2/RAD54-like_C"/>
</dbReference>
<dbReference type="Gene3D" id="3.40.50.10810">
    <property type="entry name" value="Tandem AAA-ATPase domain"/>
    <property type="match status" value="2"/>
</dbReference>
<keyword evidence="3" id="KW-0479">Metal-binding</keyword>
<dbReference type="CDD" id="cd18793">
    <property type="entry name" value="SF2_C_SNF"/>
    <property type="match status" value="1"/>
</dbReference>
<evidence type="ECO:0000313" key="12">
    <source>
        <dbReference type="Proteomes" id="UP001310890"/>
    </source>
</evidence>
<dbReference type="Pfam" id="PF00145">
    <property type="entry name" value="DNA_methylase"/>
    <property type="match status" value="1"/>
</dbReference>
<dbReference type="GO" id="GO:0016787">
    <property type="term" value="F:hydrolase activity"/>
    <property type="evidence" value="ECO:0007669"/>
    <property type="project" value="UniProtKB-KW"/>
</dbReference>
<evidence type="ECO:0000256" key="6">
    <source>
        <dbReference type="ARBA" id="ARBA00022801"/>
    </source>
</evidence>
<dbReference type="InterPro" id="IPR001650">
    <property type="entry name" value="Helicase_C-like"/>
</dbReference>
<dbReference type="PANTHER" id="PTHR45626">
    <property type="entry name" value="TRANSCRIPTION TERMINATION FACTOR 2-RELATED"/>
    <property type="match status" value="1"/>
</dbReference>
<dbReference type="Gene3D" id="3.40.50.300">
    <property type="entry name" value="P-loop containing nucleotide triphosphate hydrolases"/>
    <property type="match status" value="1"/>
</dbReference>
<sequence>MATPRLTHKRKAEQDHVSSAGSDSDSIFVVSSTRRKAPSSQQTTHAPARLPLQEIQQNKRQRKLQYVLIPKPDAVEPTSPPPVAACTILPSERAASRTTARIPALGKFRQPSIASFISDSRAVTTDARFTGPLDMLMSNEKSKHNDDQTETQPISTTRAKQIPKPPNTVVMRSTSVRARRSTGRVSYAAPITAGDSSGDEIIPKRLIKARRKPVIEDDDYEHDPAEEDEPVATSSEDEDMQDSSDSDPCEVVSDLDDEMPKKPSKAPPSRGAKTGMTASISSAKPTSKGPTVMRRLLVRRSEGLKGVKGLDTSLPPMSDISEIFADLTQHALRLGLRKTLAHLDGKPLRLATFCSGTEAPLVAFNMISAALKAAGEPALDIKHVCSAEIVPVKQAFIERNYAPDVIFRDIVEIMRGIEENPVAPEATTAYGAKFSVPKDVDILVAGTSCVDYSSQNNKKKGITDGGESGQTWFATLSYCMWARPAMVIFENVLNADWNAMQKYYHDIGYVSEGVMVDSKDYYMPHTRQRGYMVCIDVTKLASKDDPIAPERWQDLMEDLKRPASSPVSDFRLAVGDLSIRPAARDDDLRKEVDWAACEVRHIQHRLKMNISDVRPFLQWQEGGKLSVPEYGARAWYSRQVDRVKDTWECLGLVKANRDKTDIRYKSHIFDLSQNVDRIPTTVPTGITGCILPTAISFASDAGRVLTAEELLALQGLPIRDIILGSETQAELQDLAGNAMSVPVIGAALAAALITGYSTIKTTCSGAPGAEKTHQPASALKIEPAPVLETVSYDRVCKPIDVNHILRLADLTARKCYCEDNNDVASRPLQQCVDCGHTTCVACGGNPPHNYRPMYQPSATSPSDFESLLNTNLPLKLQFEPVAELEPSLGNSCDALSKAQFSAYKTAAERAFSSVFSFQRVERVHIWRACYWASAARLELFIGLGGLEWQLFAVPYRHLPLGDRLRLALQFPIAIGRVHDKLLTPRWELRLPTTKVEALEVLAGPVKVPSWWSRLGLPDYENHTTPQTLEVKATSDTSSALHDLLIGEYIHRPKCGMACGSLYVKVCKTGERPVYLFLDPTRIGVPDADEFVFSHDKKAHLDYGEQRSILARVKAPWRPWTFSDVRNVKAQIVANQEAVPPPSSVRLRSAIEELHISRAASSGLDVVNSGCDAAACLISCAFSDIDKPARNESLVLADHIDLMPRYAWIFNVMQQHLAHDTWKTLAPSANQELSCQNCYPAKPEMRWRLAEDKKSIEPYEDPKLAATYERAIKQQPKRIGVTIEQAASGETVVSLGVNVAALAHSAAARLPKSASNVAVAWKLDTSPPSTSYKNSPFTMKSAEGCTPTALEFPSGLSLFPEQQRALSWLRSQEKGIGYEVEEAEEATLPGVRWRAEVRAAGTVTVRGGICADHPGFGKTIMSLALVKLDEDKDSIKEISPRAEGLLASTATLIVCPATLVDQWIGEIKSCFLSQQGVIAIHKPADLLKYKDEQFQKAKVIVLNRSVLATESYVERLAAFVGIPGPASMAVRAYSKWLQYARTRLTTHLDILKGKGSSALKAHIKSVYAQTLKSDALQGVVPSRRLRGQEYVAANASSKSKKAQTSKASKAAATTIDTEHVDRPILEKFYFNRIIVDEYHQYEPREFTAAASLRADKRWGLSGTPALGDLYDVAQLGILLDVPLRIGSDARGIMKTRNIRTLRKDMTDAEIFEAKMTIPSPAMHAREHEKGQEFLDTFVRRNKADFADMPIDECLVAAPLEIPHLLLYTELSQQLNSADMKMVRGRNALVADRDERVTQVVASSGTPEEALARMAAFWRPDLHGFGTGVLGLLEQRNDVLQGIREKLGKALVEAHRSEPEPFARWKEAQLVRKGLHDIETIQSLEQMIETLRLSGVSQVATKKRTATKASDEDEEGGLKAGNGAVDPKTKEVYVLSKRSVAAIRSLRFVQNAQRALQHMAGYTKLSTCHSSKCAGDLENRVVDIAVSARCGHLLCRSCYLRMLSTDHARCQSIGCNADALVFNLLWTSKLGDGHQVSSQTAFGAKLARAMDILSGIHAKGEKAIMFVQNADQLDQAERALTDRDVPAFVVRSGDSASMQIKKFQDGEKTVIVLDAADETAVGLNLQNANHVLFLSPLLRDSQYEYESVKAQTIGRVRRHGQTKPIKVYTVFSPFTIDVDILEHRERRTDAITELHAGVVERPAIAEALDVRPTVLPERTQLVKEEGVYSLRPQSWLTRCTGADCGDGDDIARVQGRGRVMGWEDYSSLVKFSRAYAEDDD</sequence>
<evidence type="ECO:0000256" key="3">
    <source>
        <dbReference type="ARBA" id="ARBA00022723"/>
    </source>
</evidence>
<organism evidence="11 12">
    <name type="scientific">Meristemomyces frigidus</name>
    <dbReference type="NCBI Taxonomy" id="1508187"/>
    <lineage>
        <taxon>Eukaryota</taxon>
        <taxon>Fungi</taxon>
        <taxon>Dikarya</taxon>
        <taxon>Ascomycota</taxon>
        <taxon>Pezizomycotina</taxon>
        <taxon>Dothideomycetes</taxon>
        <taxon>Dothideomycetidae</taxon>
        <taxon>Mycosphaerellales</taxon>
        <taxon>Teratosphaeriaceae</taxon>
        <taxon>Meristemomyces</taxon>
    </lineage>
</organism>
<evidence type="ECO:0000256" key="5">
    <source>
        <dbReference type="ARBA" id="ARBA00022771"/>
    </source>
</evidence>
<feature type="compositionally biased region" description="Acidic residues" evidence="9">
    <location>
        <begin position="216"/>
        <end position="257"/>
    </location>
</feature>